<name>A0ACC1RL48_9APHY</name>
<sequence>MSSNSISIASPSNLAGTSENTSSAPCGICRRQFSKYTCPKCNLPYCSLTCFRSPAHAECSEGFYRKELENDIHSAPSKSADERRQMLELLKRFEEGTNDDPDLLGGDSSDSDNEDDLENRLASVDLNSASYDDIWTALTPPERDRFLKALNDPSGELAQQLLASEELESQIVEPWWLQQTDDEESAQPAVLGLSRRIRRFGDKPKFVHIPPAARKAAESVGTSGPSLLYNICAVLLAYAYITRYLSTSPLSVLRPGDSDHEESHKLFSRLVPFLTDRKSKTVLPSLSAIITDLWSRFEPNTMTPAHTSFTLRRRQPDG</sequence>
<keyword evidence="2" id="KW-1185">Reference proteome</keyword>
<protein>
    <submittedName>
        <fullName evidence="1">Uncharacterized protein</fullName>
    </submittedName>
</protein>
<dbReference type="Proteomes" id="UP001148662">
    <property type="component" value="Unassembled WGS sequence"/>
</dbReference>
<evidence type="ECO:0000313" key="1">
    <source>
        <dbReference type="EMBL" id="KAJ3520784.1"/>
    </source>
</evidence>
<reference evidence="1" key="1">
    <citation type="submission" date="2022-07" db="EMBL/GenBank/DDBJ databases">
        <title>Genome Sequence of Phlebia brevispora.</title>
        <authorList>
            <person name="Buettner E."/>
        </authorList>
    </citation>
    <scope>NUCLEOTIDE SEQUENCE</scope>
    <source>
        <strain evidence="1">MPL23</strain>
    </source>
</reference>
<gene>
    <name evidence="1" type="ORF">NM688_g9114</name>
</gene>
<proteinExistence type="predicted"/>
<evidence type="ECO:0000313" key="2">
    <source>
        <dbReference type="Proteomes" id="UP001148662"/>
    </source>
</evidence>
<organism evidence="1 2">
    <name type="scientific">Phlebia brevispora</name>
    <dbReference type="NCBI Taxonomy" id="194682"/>
    <lineage>
        <taxon>Eukaryota</taxon>
        <taxon>Fungi</taxon>
        <taxon>Dikarya</taxon>
        <taxon>Basidiomycota</taxon>
        <taxon>Agaricomycotina</taxon>
        <taxon>Agaricomycetes</taxon>
        <taxon>Polyporales</taxon>
        <taxon>Meruliaceae</taxon>
        <taxon>Phlebia</taxon>
    </lineage>
</organism>
<dbReference type="EMBL" id="JANHOG010002701">
    <property type="protein sequence ID" value="KAJ3520784.1"/>
    <property type="molecule type" value="Genomic_DNA"/>
</dbReference>
<comment type="caution">
    <text evidence="1">The sequence shown here is derived from an EMBL/GenBank/DDBJ whole genome shotgun (WGS) entry which is preliminary data.</text>
</comment>
<accession>A0ACC1RL48</accession>